<feature type="region of interest" description="Disordered" evidence="1">
    <location>
        <begin position="42"/>
        <end position="100"/>
    </location>
</feature>
<organism evidence="2 3">
    <name type="scientific">Forsythia ovata</name>
    <dbReference type="NCBI Taxonomy" id="205694"/>
    <lineage>
        <taxon>Eukaryota</taxon>
        <taxon>Viridiplantae</taxon>
        <taxon>Streptophyta</taxon>
        <taxon>Embryophyta</taxon>
        <taxon>Tracheophyta</taxon>
        <taxon>Spermatophyta</taxon>
        <taxon>Magnoliopsida</taxon>
        <taxon>eudicotyledons</taxon>
        <taxon>Gunneridae</taxon>
        <taxon>Pentapetalae</taxon>
        <taxon>asterids</taxon>
        <taxon>lamiids</taxon>
        <taxon>Lamiales</taxon>
        <taxon>Oleaceae</taxon>
        <taxon>Forsythieae</taxon>
        <taxon>Forsythia</taxon>
    </lineage>
</organism>
<evidence type="ECO:0000313" key="3">
    <source>
        <dbReference type="Proteomes" id="UP001604277"/>
    </source>
</evidence>
<gene>
    <name evidence="2" type="ORF">Fot_00300</name>
</gene>
<dbReference type="EMBL" id="JBFOLJ010000001">
    <property type="protein sequence ID" value="KAL2555561.1"/>
    <property type="molecule type" value="Genomic_DNA"/>
</dbReference>
<accession>A0ABD1X170</accession>
<comment type="caution">
    <text evidence="2">The sequence shown here is derived from an EMBL/GenBank/DDBJ whole genome shotgun (WGS) entry which is preliminary data.</text>
</comment>
<dbReference type="Proteomes" id="UP001604277">
    <property type="component" value="Unassembled WGS sequence"/>
</dbReference>
<name>A0ABD1X170_9LAMI</name>
<evidence type="ECO:0000256" key="1">
    <source>
        <dbReference type="SAM" id="MobiDB-lite"/>
    </source>
</evidence>
<reference evidence="3" key="1">
    <citation type="submission" date="2024-07" db="EMBL/GenBank/DDBJ databases">
        <title>Two chromosome-level genome assemblies of Korean endemic species Abeliophyllum distichum and Forsythia ovata (Oleaceae).</title>
        <authorList>
            <person name="Jang H."/>
        </authorList>
    </citation>
    <scope>NUCLEOTIDE SEQUENCE [LARGE SCALE GENOMIC DNA]</scope>
</reference>
<proteinExistence type="predicted"/>
<feature type="compositionally biased region" description="Polar residues" evidence="1">
    <location>
        <begin position="65"/>
        <end position="83"/>
    </location>
</feature>
<dbReference type="AlphaFoldDB" id="A0ABD1X170"/>
<evidence type="ECO:0000313" key="2">
    <source>
        <dbReference type="EMBL" id="KAL2555561.1"/>
    </source>
</evidence>
<protein>
    <submittedName>
        <fullName evidence="2">Uncharacterized protein</fullName>
    </submittedName>
</protein>
<keyword evidence="3" id="KW-1185">Reference proteome</keyword>
<sequence>MKVTVQYRSMEIVVIWEIKSGEAMTRIVDKASVHVSLILSEDDPQAAGEGDSKGIIGKTPLTRPGLQNQGQNEHSQHCVSSGDMTMLALQDDSQDMPIGS</sequence>